<comment type="similarity">
    <text evidence="3">Belongs to the class-I pyridoxal-phosphate-dependent aminotransferase family.</text>
</comment>
<keyword evidence="6" id="KW-1185">Reference proteome</keyword>
<dbReference type="EC" id="2.6.1.-" evidence="3"/>
<dbReference type="InterPro" id="IPR015421">
    <property type="entry name" value="PyrdxlP-dep_Trfase_major"/>
</dbReference>
<organism evidence="5 6">
    <name type="scientific">Desulforhabdus amnigena</name>
    <dbReference type="NCBI Taxonomy" id="40218"/>
    <lineage>
        <taxon>Bacteria</taxon>
        <taxon>Pseudomonadati</taxon>
        <taxon>Thermodesulfobacteriota</taxon>
        <taxon>Syntrophobacteria</taxon>
        <taxon>Syntrophobacterales</taxon>
        <taxon>Syntrophobacteraceae</taxon>
        <taxon>Desulforhabdus</taxon>
    </lineage>
</organism>
<dbReference type="AlphaFoldDB" id="A0A9W6FTJ4"/>
<comment type="caution">
    <text evidence="5">The sequence shown here is derived from an EMBL/GenBank/DDBJ whole genome shotgun (WGS) entry which is preliminary data.</text>
</comment>
<dbReference type="Proteomes" id="UP001144372">
    <property type="component" value="Unassembled WGS sequence"/>
</dbReference>
<comment type="cofactor">
    <cofactor evidence="1 3">
        <name>pyridoxal 5'-phosphate</name>
        <dbReference type="ChEBI" id="CHEBI:597326"/>
    </cofactor>
</comment>
<sequence length="363" mass="40862">MAIVHGGNVYEIAARLGCSPDSLLDYSASINPLGPPPGLMEEFTTCFHRLQHYPDIANRSLIEALSRFHGLPENRIVVGNGSTELIYWLPRALEMRKGGVVLPTFGEYRKAFELQGVEMQRVVTVPDTHFQPTVEQLDTLCDKVSPEAILFTHPGSPSGTLLSPAVREWIREKSRPGGIVCIVDEVFVDFCEEESLKRTLTESCKLVLIRSMTKFYGIPGLRLGYLLTSDDIAARMRHFLPPWSVNTLAQIAGAFCLGQDAYRRETLKLVEHERTEFARQLEKLDGLKVYPGRANYLLVELGRKLPPAAVLQEELLHSRGILIRDCSSFEGLNEHFIRLAVRLPEQNRRVLDGITDWVRSHSS</sequence>
<dbReference type="Pfam" id="PF00155">
    <property type="entry name" value="Aminotran_1_2"/>
    <property type="match status" value="1"/>
</dbReference>
<keyword evidence="2" id="KW-0663">Pyridoxal phosphate</keyword>
<dbReference type="InterPro" id="IPR015424">
    <property type="entry name" value="PyrdxlP-dep_Trfase"/>
</dbReference>
<protein>
    <recommendedName>
        <fullName evidence="3">Aminotransferase</fullName>
        <ecNumber evidence="3">2.6.1.-</ecNumber>
    </recommendedName>
</protein>
<dbReference type="CDD" id="cd00609">
    <property type="entry name" value="AAT_like"/>
    <property type="match status" value="1"/>
</dbReference>
<dbReference type="PANTHER" id="PTHR42885:SF1">
    <property type="entry name" value="THREONINE-PHOSPHATE DECARBOXYLASE"/>
    <property type="match status" value="1"/>
</dbReference>
<reference evidence="5" key="1">
    <citation type="submission" date="2022-12" db="EMBL/GenBank/DDBJ databases">
        <title>Reference genome sequencing for broad-spectrum identification of bacterial and archaeal isolates by mass spectrometry.</title>
        <authorList>
            <person name="Sekiguchi Y."/>
            <person name="Tourlousse D.M."/>
        </authorList>
    </citation>
    <scope>NUCLEOTIDE SEQUENCE</scope>
    <source>
        <strain evidence="5">ASRB1</strain>
    </source>
</reference>
<proteinExistence type="inferred from homology"/>
<accession>A0A9W6FTJ4</accession>
<evidence type="ECO:0000259" key="4">
    <source>
        <dbReference type="Pfam" id="PF00155"/>
    </source>
</evidence>
<dbReference type="RefSeq" id="WP_281793326.1">
    <property type="nucleotide sequence ID" value="NZ_BSDR01000001.1"/>
</dbReference>
<dbReference type="InterPro" id="IPR004839">
    <property type="entry name" value="Aminotransferase_I/II_large"/>
</dbReference>
<dbReference type="PANTHER" id="PTHR42885">
    <property type="entry name" value="HISTIDINOL-PHOSPHATE AMINOTRANSFERASE-RELATED"/>
    <property type="match status" value="1"/>
</dbReference>
<name>A0A9W6FTJ4_9BACT</name>
<evidence type="ECO:0000256" key="1">
    <source>
        <dbReference type="ARBA" id="ARBA00001933"/>
    </source>
</evidence>
<feature type="domain" description="Aminotransferase class I/classII large" evidence="4">
    <location>
        <begin position="35"/>
        <end position="352"/>
    </location>
</feature>
<dbReference type="GO" id="GO:0030170">
    <property type="term" value="F:pyridoxal phosphate binding"/>
    <property type="evidence" value="ECO:0007669"/>
    <property type="project" value="InterPro"/>
</dbReference>
<gene>
    <name evidence="5" type="primary">cobD</name>
    <name evidence="5" type="ORF">DAMNIGENAA_14880</name>
</gene>
<evidence type="ECO:0000256" key="2">
    <source>
        <dbReference type="ARBA" id="ARBA00022898"/>
    </source>
</evidence>
<dbReference type="PROSITE" id="PS00105">
    <property type="entry name" value="AA_TRANSFER_CLASS_1"/>
    <property type="match status" value="1"/>
</dbReference>
<evidence type="ECO:0000313" key="6">
    <source>
        <dbReference type="Proteomes" id="UP001144372"/>
    </source>
</evidence>
<dbReference type="Gene3D" id="3.40.640.10">
    <property type="entry name" value="Type I PLP-dependent aspartate aminotransferase-like (Major domain)"/>
    <property type="match status" value="1"/>
</dbReference>
<dbReference type="SUPFAM" id="SSF53383">
    <property type="entry name" value="PLP-dependent transferases"/>
    <property type="match status" value="1"/>
</dbReference>
<dbReference type="EMBL" id="BSDR01000001">
    <property type="protein sequence ID" value="GLI34055.1"/>
    <property type="molecule type" value="Genomic_DNA"/>
</dbReference>
<keyword evidence="3" id="KW-0808">Transferase</keyword>
<keyword evidence="3" id="KW-0032">Aminotransferase</keyword>
<dbReference type="GO" id="GO:0008483">
    <property type="term" value="F:transaminase activity"/>
    <property type="evidence" value="ECO:0007669"/>
    <property type="project" value="UniProtKB-KW"/>
</dbReference>
<dbReference type="InterPro" id="IPR015422">
    <property type="entry name" value="PyrdxlP-dep_Trfase_small"/>
</dbReference>
<evidence type="ECO:0000256" key="3">
    <source>
        <dbReference type="RuleBase" id="RU000481"/>
    </source>
</evidence>
<dbReference type="Gene3D" id="3.90.1150.10">
    <property type="entry name" value="Aspartate Aminotransferase, domain 1"/>
    <property type="match status" value="1"/>
</dbReference>
<dbReference type="InterPro" id="IPR004838">
    <property type="entry name" value="NHTrfase_class1_PyrdxlP-BS"/>
</dbReference>
<evidence type="ECO:0000313" key="5">
    <source>
        <dbReference type="EMBL" id="GLI34055.1"/>
    </source>
</evidence>